<keyword evidence="6" id="KW-0843">Virulence</keyword>
<keyword evidence="9" id="KW-1185">Reference proteome</keyword>
<protein>
    <submittedName>
        <fullName evidence="8">Uncharacterized protein</fullName>
    </submittedName>
</protein>
<comment type="caution">
    <text evidence="8">The sequence shown here is derived from an EMBL/GenBank/DDBJ whole genome shotgun (WGS) entry which is preliminary data.</text>
</comment>
<gene>
    <name evidence="8" type="ORF">ACFOJ9_06020</name>
</gene>
<reference evidence="9" key="1">
    <citation type="journal article" date="2019" name="Int. J. Syst. Evol. Microbiol.">
        <title>The Global Catalogue of Microorganisms (GCM) 10K type strain sequencing project: providing services to taxonomists for standard genome sequencing and annotation.</title>
        <authorList>
            <consortium name="The Broad Institute Genomics Platform"/>
            <consortium name="The Broad Institute Genome Sequencing Center for Infectious Disease"/>
            <person name="Wu L."/>
            <person name="Ma J."/>
        </authorList>
    </citation>
    <scope>NUCLEOTIDE SEQUENCE [LARGE SCALE GENOMIC DNA]</scope>
    <source>
        <strain evidence="9">ICMP 19515</strain>
    </source>
</reference>
<dbReference type="SUPFAM" id="SSF51120">
    <property type="entry name" value="beta-Roll"/>
    <property type="match status" value="12"/>
</dbReference>
<accession>A0ABV7MHX3</accession>
<evidence type="ECO:0000313" key="9">
    <source>
        <dbReference type="Proteomes" id="UP001595648"/>
    </source>
</evidence>
<proteinExistence type="predicted"/>
<evidence type="ECO:0000256" key="6">
    <source>
        <dbReference type="ARBA" id="ARBA00023026"/>
    </source>
</evidence>
<dbReference type="RefSeq" id="WP_378977622.1">
    <property type="nucleotide sequence ID" value="NZ_JBHRVD010000001.1"/>
</dbReference>
<evidence type="ECO:0000256" key="7">
    <source>
        <dbReference type="ARBA" id="ARBA00023136"/>
    </source>
</evidence>
<dbReference type="Proteomes" id="UP001595648">
    <property type="component" value="Unassembled WGS sequence"/>
</dbReference>
<dbReference type="Pfam" id="PF00353">
    <property type="entry name" value="HemolysinCabind"/>
    <property type="match status" value="15"/>
</dbReference>
<dbReference type="EMBL" id="JBHRVD010000001">
    <property type="protein sequence ID" value="MFC3321337.1"/>
    <property type="molecule type" value="Genomic_DNA"/>
</dbReference>
<evidence type="ECO:0000313" key="8">
    <source>
        <dbReference type="EMBL" id="MFC3321337.1"/>
    </source>
</evidence>
<dbReference type="InterPro" id="IPR011049">
    <property type="entry name" value="Serralysin-like_metalloprot_C"/>
</dbReference>
<evidence type="ECO:0000256" key="4">
    <source>
        <dbReference type="ARBA" id="ARBA00022656"/>
    </source>
</evidence>
<dbReference type="PANTHER" id="PTHR38340:SF1">
    <property type="entry name" value="S-LAYER PROTEIN"/>
    <property type="match status" value="1"/>
</dbReference>
<dbReference type="InterPro" id="IPR003995">
    <property type="entry name" value="RTX_toxin_determinant-A"/>
</dbReference>
<dbReference type="Gene3D" id="2.150.10.10">
    <property type="entry name" value="Serralysin-like metalloprotease, C-terminal"/>
    <property type="match status" value="10"/>
</dbReference>
<name>A0ABV7MHX3_9HYPH</name>
<dbReference type="PRINTS" id="PR01488">
    <property type="entry name" value="RTXTOXINA"/>
</dbReference>
<evidence type="ECO:0000256" key="5">
    <source>
        <dbReference type="ARBA" id="ARBA00022737"/>
    </source>
</evidence>
<dbReference type="InterPro" id="IPR018511">
    <property type="entry name" value="Hemolysin-typ_Ca-bd_CS"/>
</dbReference>
<keyword evidence="7" id="KW-0472">Membrane</keyword>
<dbReference type="PROSITE" id="PS00330">
    <property type="entry name" value="HEMOLYSIN_CALCIUM"/>
    <property type="match status" value="19"/>
</dbReference>
<keyword evidence="5" id="KW-0677">Repeat</keyword>
<dbReference type="InterPro" id="IPR050557">
    <property type="entry name" value="RTX_toxin/Mannuronan_C5-epim"/>
</dbReference>
<keyword evidence="3" id="KW-0964">Secreted</keyword>
<dbReference type="PRINTS" id="PR00313">
    <property type="entry name" value="CABNDNGRPT"/>
</dbReference>
<dbReference type="InterPro" id="IPR001343">
    <property type="entry name" value="Hemolysn_Ca-bd"/>
</dbReference>
<comment type="subcellular location">
    <subcellularLocation>
        <location evidence="1">Membrane</location>
    </subcellularLocation>
    <subcellularLocation>
        <location evidence="2">Secreted</location>
    </subcellularLocation>
</comment>
<evidence type="ECO:0000256" key="2">
    <source>
        <dbReference type="ARBA" id="ARBA00004613"/>
    </source>
</evidence>
<sequence length="2441" mass="246921">MSAILDSKIVGLGGGLLGDTAEFLNLAYDAIKDAAKGDFAPLASVIANYGVSMVLSAVVITATIAIAGYFSAGAAAVVAAAWAVGGVIDAISNGAQLLEKILLDLGVLDHPYLPDWYAALNALFNPPPRDPLVIDLDGDGIELTSLGSSSAYFDLDGDGFAERTGWVGADDGLLVLDENGNGRIDDIAELFGSATSQGFQELSRLDSNHDNVIDANDAAFLSLQVWRDANGDGVSAPDELHSLNELGIRSLSLEASVSGASLSGNRVLNTSHVTWSNGAQTQSAEIVFTLSQFQSRYVLPENFAYDADVYDLPKLAGYGDLADLWVAMTQDGSLKAEAEAAIETARSGNFGEFLADMDDFLFDWAGVEGVRWMGQINDLYVHFAYDAGELAEYLEDTLTVVYSGGSGPTPPAPKGYVFSLDSVGAAELQAWLSENDLALPPAGMAGSFRGVMLNSTLPTITVGGGGGGGRAGNRITLSLNDLGNQPPPDPTSIMPAPALAFLQKIMGQDYRVAGNFLAPDSVMVGEPTAQNAVALMKSFSEVRDYYTSYFLAQAAWSIIAREGPEADLGALAPFKNIFVNPLTDQIDGDFRSLMLQVVDMFRVQDLGSDLDALTLLSVFKGEAPIVALAVDLFDDIDNATIIEAFDLNAIIDGTVDADSLSAVVASVLAGHGGNDTLTGSSGNDTLLGGEGNDALNGGTGNDTYVFDLGDGTDTISDSSGKDWLLMGAGLTAANVTFNVSGSDLLITYGAGDQIRLVNQYYWASTSYQVETLMYGDGTTISLTGGLPIVGGTGNDILNGTAYADTLTGGAGTDTLNGNDGNDTLNGGIANDVLNGGSGNDTYVFSSGDGTDIINENSGSTDTIQLGAGLTTANVFFNVSGSDLLITYGGGDQIRLVNQYYWASPSYQVETLVYGDGTAISLTAGLPIVGGAGNDTLNGTAYADTLTGGAGTDTLNGNDGNDTLNGGIANDVLNGGSGNDTYVFNSGDGSDTINENSGAGDTIQLGAGLTAANVFFNVSGSDLLISYGAGDQIKLADQYYWASTSYQVETLIYGDGTTISLTGGLPIVGGTGNDTLNGTNGNNALYGLVGDDTLNGNDGDDVLTGGVGSDVLNGGSGNDTYAFSSGDGADIINDNSGTADTIRLGAGLTAANVFFNVSGSDLLISYGAGDQIKLVDQYYWASTSYQVETLMYGDGTTISLTGGLPIVGGTGNDTLNGTNFADTLTGGAGTDTLNGNDGNDTLNGGIANDVLNGGNGNDTYVFSSGDGTDTINENSGAADTIQLGAGLTAANVTFNVSGSDLLITYSAGDQIRLVNQYYWASTSYQVETLIYGDGITISLTAGLPIVGGTGNDILNGTNFADTLTGGAGTDTLNGNDGNDTLNGGIANDVLNGGNGNDTYVFSSGDGTDTINENSGAADTIQLGAGLTAANVTFNVSGSDLLITYGAGDQIRLVNQYYWASTSYQVETLIYGDGITISLTAGLPIVGGTGNDILNGTNFADTLTDGAGTDTLNGNDGNDTLNGGIANDVLNGGSGNDTYVFNSGDGSDTINENSGAADTIQLGAGLTAANVTFNVSGSDLLITYGAGDQIRLVNQYYWASTSYQIETLIYGDGTTISLTGGLPIVGGTGNDILNGTNFADTLTGGAGTDTLNGNDGNDTLNGGIANDVLNGGSGNDTYVFNSGDGSDTINENSGAADTIQLGAGLTAANVFFNVSGSGNDLLISDGVGGDLIKLTNQYYSAGYQIETLIYGDGTSISLTGGLPIVGGAGNDTLNGTGFGDTLSGGDGTDTLNGYAGNDTLTGGIGTDALNGGSGNDTYVFNSGDGSDTIYDTSGTDTIQLGAGLTAANVFFNVSGSGNDLLISDGVGGDLIKLTYQYYSAGYQIETLIYGDGTSISLTGGLPIVGGAGNDTLNGTGFGDTLSGGDGTDTLNGYAGNDTLTGGIGTDALNGGSGNDTYVFNSGDGSDTVYDTGGTDTIQLGAGLTAANVFFNVSGSGNDLLISDGVGGDLIKLTNQYYSAGYQIETLIYGDGTSISLTGGLPIVGGAGNDTLNGTGFGDTLSGGDGTDTLNGYAGNDTLTGGIGTDALNGGSGNDTYVFNSGDGSDTVYDTGGTDTIQLGAGLTAANVFFNVSGSGNDLLISDGVGGDLIKLTNQYYSAGYQIETLIYGDGTSISLTGGLPIVGGAGNDTLNGTGFGDTLSGGDGTDTLNGYAGNDTLTGGIGTDALNGGSGNDTYVFNSGDGSDTVYDTGGTDTIQLGAGLTAANVFFNVSGSGNDLLISDGVGGDLIKLTNQYYSAGYQIETLIYGDGTSISLTGGLPIVGGAGNDTLNGGSAKEALYGFDGDDTLNGSAGGDTLTGGAGNDTFIFQAGFGKDTIIDFTAGAGSPDIIQFANTVFDDFASVLAVATQVGADTVITHDSSNVLTLKNVALANLHQDDFQFIAA</sequence>
<organism evidence="8 9">
    <name type="scientific">Mesorhizobium cantuariense</name>
    <dbReference type="NCBI Taxonomy" id="1300275"/>
    <lineage>
        <taxon>Bacteria</taxon>
        <taxon>Pseudomonadati</taxon>
        <taxon>Pseudomonadota</taxon>
        <taxon>Alphaproteobacteria</taxon>
        <taxon>Hyphomicrobiales</taxon>
        <taxon>Phyllobacteriaceae</taxon>
        <taxon>Mesorhizobium</taxon>
    </lineage>
</organism>
<dbReference type="PANTHER" id="PTHR38340">
    <property type="entry name" value="S-LAYER PROTEIN"/>
    <property type="match status" value="1"/>
</dbReference>
<keyword evidence="4" id="KW-0800">Toxin</keyword>
<evidence type="ECO:0000256" key="3">
    <source>
        <dbReference type="ARBA" id="ARBA00022525"/>
    </source>
</evidence>
<evidence type="ECO:0000256" key="1">
    <source>
        <dbReference type="ARBA" id="ARBA00004370"/>
    </source>
</evidence>